<feature type="domain" description="VOC" evidence="1">
    <location>
        <begin position="2"/>
        <end position="111"/>
    </location>
</feature>
<dbReference type="EMBL" id="SJKD01000001">
    <property type="protein sequence ID" value="TCC53430.1"/>
    <property type="molecule type" value="Genomic_DNA"/>
</dbReference>
<evidence type="ECO:0000259" key="1">
    <source>
        <dbReference type="PROSITE" id="PS51819"/>
    </source>
</evidence>
<dbReference type="Proteomes" id="UP000293342">
    <property type="component" value="Unassembled WGS sequence"/>
</dbReference>
<dbReference type="InterPro" id="IPR029068">
    <property type="entry name" value="Glyas_Bleomycin-R_OHBP_Dase"/>
</dbReference>
<dbReference type="InterPro" id="IPR004360">
    <property type="entry name" value="Glyas_Fos-R_dOase_dom"/>
</dbReference>
<accession>A0A4R0K2D5</accession>
<name>A0A4R0K2D5_9ACTN</name>
<keyword evidence="3" id="KW-1185">Reference proteome</keyword>
<dbReference type="CDD" id="cd06587">
    <property type="entry name" value="VOC"/>
    <property type="match status" value="1"/>
</dbReference>
<reference evidence="2 3" key="1">
    <citation type="submission" date="2019-02" db="EMBL/GenBank/DDBJ databases">
        <title>Kribbella capetownensis sp. nov. and Kribbella speibonae sp. nov., isolated from soil.</title>
        <authorList>
            <person name="Curtis S.M."/>
            <person name="Norton I."/>
            <person name="Everest G.J."/>
            <person name="Meyers P.R."/>
        </authorList>
    </citation>
    <scope>NUCLEOTIDE SEQUENCE [LARGE SCALE GENOMIC DNA]</scope>
    <source>
        <strain evidence="2 3">YM53</strain>
    </source>
</reference>
<evidence type="ECO:0000313" key="3">
    <source>
        <dbReference type="Proteomes" id="UP000293342"/>
    </source>
</evidence>
<gene>
    <name evidence="2" type="ORF">E0H75_06955</name>
</gene>
<evidence type="ECO:0000313" key="2">
    <source>
        <dbReference type="EMBL" id="TCC53430.1"/>
    </source>
</evidence>
<dbReference type="RefSeq" id="WP_131512324.1">
    <property type="nucleotide sequence ID" value="NZ_SJKD01000001.1"/>
</dbReference>
<sequence length="114" mass="12740">MALDLFAGISVSDYAAAVDWYTKLLGAPPSFLPNDIEAVWEVGEHQYLYIEVVPEHAGHAQHTLFVEDFEARIQAISERGIEPAKRETYDNGVRHVTYYDPEGNEISYGGAPLE</sequence>
<dbReference type="InterPro" id="IPR037523">
    <property type="entry name" value="VOC_core"/>
</dbReference>
<dbReference type="Pfam" id="PF00903">
    <property type="entry name" value="Glyoxalase"/>
    <property type="match status" value="1"/>
</dbReference>
<protein>
    <submittedName>
        <fullName evidence="2">VOC family protein</fullName>
    </submittedName>
</protein>
<proteinExistence type="predicted"/>
<dbReference type="SUPFAM" id="SSF54593">
    <property type="entry name" value="Glyoxalase/Bleomycin resistance protein/Dihydroxybiphenyl dioxygenase"/>
    <property type="match status" value="1"/>
</dbReference>
<dbReference type="Gene3D" id="3.10.180.10">
    <property type="entry name" value="2,3-Dihydroxybiphenyl 1,2-Dioxygenase, domain 1"/>
    <property type="match status" value="1"/>
</dbReference>
<dbReference type="PROSITE" id="PS51819">
    <property type="entry name" value="VOC"/>
    <property type="match status" value="1"/>
</dbReference>
<dbReference type="OrthoDB" id="2453533at2"/>
<organism evidence="2 3">
    <name type="scientific">Kribbella capetownensis</name>
    <dbReference type="NCBI Taxonomy" id="1572659"/>
    <lineage>
        <taxon>Bacteria</taxon>
        <taxon>Bacillati</taxon>
        <taxon>Actinomycetota</taxon>
        <taxon>Actinomycetes</taxon>
        <taxon>Propionibacteriales</taxon>
        <taxon>Kribbellaceae</taxon>
        <taxon>Kribbella</taxon>
    </lineage>
</organism>
<comment type="caution">
    <text evidence="2">The sequence shown here is derived from an EMBL/GenBank/DDBJ whole genome shotgun (WGS) entry which is preliminary data.</text>
</comment>
<dbReference type="AlphaFoldDB" id="A0A4R0K2D5"/>